<dbReference type="RefSeq" id="WP_116075186.1">
    <property type="nucleotide sequence ID" value="NZ_BONB01000005.1"/>
</dbReference>
<comment type="caution">
    <text evidence="4">The sequence shown here is derived from an EMBL/GenBank/DDBJ whole genome shotgun (WGS) entry which is preliminary data.</text>
</comment>
<dbReference type="Gene3D" id="1.10.287.1490">
    <property type="match status" value="1"/>
</dbReference>
<dbReference type="Proteomes" id="UP000256913">
    <property type="component" value="Unassembled WGS sequence"/>
</dbReference>
<feature type="domain" description="CT398-like coiled coil hairpin" evidence="3">
    <location>
        <begin position="14"/>
        <end position="193"/>
    </location>
</feature>
<dbReference type="PANTHER" id="PTHR39082:SF1">
    <property type="entry name" value="SCAVENGER RECEPTOR CLASS A MEMBER 3"/>
    <property type="match status" value="1"/>
</dbReference>
<evidence type="ECO:0000256" key="1">
    <source>
        <dbReference type="SAM" id="Coils"/>
    </source>
</evidence>
<dbReference type="EMBL" id="QUMQ01000001">
    <property type="protein sequence ID" value="REG02306.1"/>
    <property type="molecule type" value="Genomic_DNA"/>
</dbReference>
<evidence type="ECO:0000313" key="5">
    <source>
        <dbReference type="Proteomes" id="UP000256913"/>
    </source>
</evidence>
<protein>
    <submittedName>
        <fullName evidence="4">Uncharacterized protein</fullName>
    </submittedName>
</protein>
<organism evidence="4 5">
    <name type="scientific">Asanoa ferruginea</name>
    <dbReference type="NCBI Taxonomy" id="53367"/>
    <lineage>
        <taxon>Bacteria</taxon>
        <taxon>Bacillati</taxon>
        <taxon>Actinomycetota</taxon>
        <taxon>Actinomycetes</taxon>
        <taxon>Micromonosporales</taxon>
        <taxon>Micromonosporaceae</taxon>
        <taxon>Asanoa</taxon>
    </lineage>
</organism>
<gene>
    <name evidence="4" type="ORF">DFJ67_8400</name>
</gene>
<dbReference type="Pfam" id="PF24481">
    <property type="entry name" value="CT398_CC"/>
    <property type="match status" value="1"/>
</dbReference>
<dbReference type="InterPro" id="IPR003743">
    <property type="entry name" value="Zf-RING_7"/>
</dbReference>
<proteinExistence type="predicted"/>
<dbReference type="AlphaFoldDB" id="A0A3D9ZYX5"/>
<evidence type="ECO:0000259" key="3">
    <source>
        <dbReference type="Pfam" id="PF24481"/>
    </source>
</evidence>
<evidence type="ECO:0000313" key="4">
    <source>
        <dbReference type="EMBL" id="REG02306.1"/>
    </source>
</evidence>
<dbReference type="PANTHER" id="PTHR39082">
    <property type="entry name" value="PHOSPHOLIPASE C-BETA-2-RELATED"/>
    <property type="match status" value="1"/>
</dbReference>
<sequence length="246" mass="27338">MKAEPQAQRRLLDLQKIDTSLAQIAHRRRTLPENAELEALARELSALEDERVRAQVAVDDLDRDIARMEKDVDQVRARKDRDQARLTMGSGPARELEAIQHELVSLTRRQSELEDAELELMESRETAQGGLDEVLGRLTATRDRRGDTEARRDQLLAEIESDEQGRIAARGPAAAEVPTDLLTLYDKIRESSGGLGAALLTAGRCGGCRIEFSGAELARIKAAPTDEVLRCEECRRIMVRTSESGL</sequence>
<dbReference type="InterPro" id="IPR056003">
    <property type="entry name" value="CT398_CC_hairpin"/>
</dbReference>
<feature type="coiled-coil region" evidence="1">
    <location>
        <begin position="37"/>
        <end position="126"/>
    </location>
</feature>
<reference evidence="4 5" key="1">
    <citation type="submission" date="2018-08" db="EMBL/GenBank/DDBJ databases">
        <title>Sequencing the genomes of 1000 actinobacteria strains.</title>
        <authorList>
            <person name="Klenk H.-P."/>
        </authorList>
    </citation>
    <scope>NUCLEOTIDE SEQUENCE [LARGE SCALE GENOMIC DNA]</scope>
    <source>
        <strain evidence="4 5">DSM 44099</strain>
    </source>
</reference>
<keyword evidence="1" id="KW-0175">Coiled coil</keyword>
<dbReference type="OrthoDB" id="9784388at2"/>
<feature type="domain" description="C4-type zinc ribbon" evidence="2">
    <location>
        <begin position="204"/>
        <end position="238"/>
    </location>
</feature>
<dbReference type="Pfam" id="PF02591">
    <property type="entry name" value="Zn_ribbon_9"/>
    <property type="match status" value="1"/>
</dbReference>
<evidence type="ECO:0000259" key="2">
    <source>
        <dbReference type="Pfam" id="PF02591"/>
    </source>
</evidence>
<accession>A0A3D9ZYX5</accession>
<dbReference type="InterPro" id="IPR052376">
    <property type="entry name" value="Oxidative_Scav/Glycosyltrans"/>
</dbReference>
<keyword evidence="5" id="KW-1185">Reference proteome</keyword>
<name>A0A3D9ZYX5_9ACTN</name>